<dbReference type="SUPFAM" id="SSF47807">
    <property type="entry name" value="5' to 3' exonuclease, C-terminal subdomain"/>
    <property type="match status" value="1"/>
</dbReference>
<evidence type="ECO:0000259" key="14">
    <source>
        <dbReference type="SMART" id="SM00484"/>
    </source>
</evidence>
<dbReference type="InterPro" id="IPR006086">
    <property type="entry name" value="XPG-I_dom"/>
</dbReference>
<feature type="region of interest" description="Disordered" evidence="13">
    <location>
        <begin position="121"/>
        <end position="141"/>
    </location>
</feature>
<dbReference type="EMBL" id="JANCYU010000040">
    <property type="protein sequence ID" value="KAK4526441.1"/>
    <property type="molecule type" value="Genomic_DNA"/>
</dbReference>
<evidence type="ECO:0008006" key="18">
    <source>
        <dbReference type="Google" id="ProtNLM"/>
    </source>
</evidence>
<keyword evidence="10" id="KW-0234">DNA repair</keyword>
<keyword evidence="5" id="KW-0479">Metal-binding</keyword>
<evidence type="ECO:0000313" key="17">
    <source>
        <dbReference type="Proteomes" id="UP001300502"/>
    </source>
</evidence>
<feature type="compositionally biased region" description="Polar residues" evidence="13">
    <location>
        <begin position="180"/>
        <end position="190"/>
    </location>
</feature>
<name>A0AAV9IGU0_9RHOD</name>
<dbReference type="Pfam" id="PF00752">
    <property type="entry name" value="XPG_N"/>
    <property type="match status" value="1"/>
</dbReference>
<dbReference type="Proteomes" id="UP001300502">
    <property type="component" value="Unassembled WGS sequence"/>
</dbReference>
<evidence type="ECO:0000313" key="16">
    <source>
        <dbReference type="EMBL" id="KAK4526441.1"/>
    </source>
</evidence>
<dbReference type="PROSITE" id="PS00842">
    <property type="entry name" value="XPG_2"/>
    <property type="match status" value="1"/>
</dbReference>
<dbReference type="SUPFAM" id="SSF88723">
    <property type="entry name" value="PIN domain-like"/>
    <property type="match status" value="1"/>
</dbReference>
<dbReference type="Pfam" id="PF00867">
    <property type="entry name" value="XPG_I"/>
    <property type="match status" value="1"/>
</dbReference>
<keyword evidence="7" id="KW-0227">DNA damage</keyword>
<gene>
    <name evidence="16" type="ORF">GAYE_SCF24G4357</name>
</gene>
<protein>
    <recommendedName>
        <fullName evidence="18">DNA excision repair protein ERCC-5</fullName>
    </recommendedName>
</protein>
<evidence type="ECO:0000256" key="2">
    <source>
        <dbReference type="ARBA" id="ARBA00004123"/>
    </source>
</evidence>
<dbReference type="InterPro" id="IPR001044">
    <property type="entry name" value="XPG/Rad2_eukaryotes"/>
</dbReference>
<feature type="region of interest" description="Disordered" evidence="13">
    <location>
        <begin position="338"/>
        <end position="365"/>
    </location>
</feature>
<dbReference type="InterPro" id="IPR036279">
    <property type="entry name" value="5-3_exonuclease_C_sf"/>
</dbReference>
<sequence length="928" mass="106484">MGVKGLWELVAPVGRRVSMDTVANKTLAVDVSIWLTQFLYAMRDSDGELIRNAHLLGVLRRCCKLIFYNVKPIFVFDGATPQLKRRTLSLRRSQRNKQKLRLRRIAEKIVLNELKLKKLKEKKAKEPEEAEESSVTSHIDSSNLYDQYMDRVLKESLKSNKPDSEGNDDQIGEQPDTNESDSNFEQQITDSVGGDADDSETKIKGSEQLEENRDEGEGQVSDSMQSVDSYSSENEEYEVPDISQINPEAFASMPPEMFEEIVSKIRNRERRIHREEFLKVENDPTDFSQKQLDGFLRLSLTKREVMKARAAAGSQLGFGRRRIASDPGKKYSLTRIDDSMAENGDGPELNGSGDPNFLGENNNNKVDEGLEWTKLVSPTEKQEMHSLNPWKTELEPSMTCSGDFSEENAEEDIQWVACPLETDDSLTQQESTWNEQRSTMGIQHQGNSSSCDFTTSLKEDNTEEDDSLTMDFQSAIYSSLLQEKEHSKQENESVQSPQNVADSVSKVDILNSVDTKEDFKMIEERNDQGSDNEHTLDSEKGIRSQVCEENISYSSPTNTTESHLEEQFLNEEELNTGAFNDVILPDEKLEDLFQKFEKERKDLNKEFAHAKSGSDIISDEMLEEIRSLLRILGIPYIQAPMEAEAQCAYFNQVGLVEGVVTEDSDAFLFGARTVFRNIFEDKKYVEQYEMDDIERYLGFDREKLILLSLLLGSDYTQGIHGVGVVNATEIIRAFPTFEELQEFAQWANQLTLDDESYYSCNPEDPNFVKNEFFQKHRKMKRNWVIHDSFPNKHVIDAYHHPMVDTNAIEFRCQRPNIGQLVEFCRAKFGWDSEKVKKLILPVLKAYDANASQTRIEHYFHPMRFAKIKSKRLESALRGISRTVDEEMFFPNTTLPVVKGDDENTFAEAEETKKKNKKRRKRTRRDKVS</sequence>
<dbReference type="InterPro" id="IPR019974">
    <property type="entry name" value="XPG_CS"/>
</dbReference>
<evidence type="ECO:0000256" key="11">
    <source>
        <dbReference type="ARBA" id="ARBA00023242"/>
    </source>
</evidence>
<dbReference type="PRINTS" id="PR00853">
    <property type="entry name" value="XPGRADSUPER"/>
</dbReference>
<dbReference type="GO" id="GO:0003697">
    <property type="term" value="F:single-stranded DNA binding"/>
    <property type="evidence" value="ECO:0007669"/>
    <property type="project" value="InterPro"/>
</dbReference>
<keyword evidence="9" id="KW-0460">Magnesium</keyword>
<keyword evidence="4" id="KW-0540">Nuclease</keyword>
<dbReference type="PROSITE" id="PS00841">
    <property type="entry name" value="XPG_1"/>
    <property type="match status" value="1"/>
</dbReference>
<feature type="region of interest" description="Disordered" evidence="13">
    <location>
        <begin position="483"/>
        <end position="503"/>
    </location>
</feature>
<keyword evidence="6" id="KW-0255">Endonuclease</keyword>
<dbReference type="GO" id="GO:0048256">
    <property type="term" value="F:flap endonuclease activity"/>
    <property type="evidence" value="ECO:0007669"/>
    <property type="project" value="UniProtKB-ARBA"/>
</dbReference>
<reference evidence="16 17" key="1">
    <citation type="submission" date="2022-07" db="EMBL/GenBank/DDBJ databases">
        <title>Genome-wide signatures of adaptation to extreme environments.</title>
        <authorList>
            <person name="Cho C.H."/>
            <person name="Yoon H.S."/>
        </authorList>
    </citation>
    <scope>NUCLEOTIDE SEQUENCE [LARGE SCALE GENOMIC DNA]</scope>
    <source>
        <strain evidence="16 17">108.79 E11</strain>
    </source>
</reference>
<dbReference type="GO" id="GO:0005634">
    <property type="term" value="C:nucleus"/>
    <property type="evidence" value="ECO:0007669"/>
    <property type="project" value="UniProtKB-SubCell"/>
</dbReference>
<keyword evidence="17" id="KW-1185">Reference proteome</keyword>
<dbReference type="SMART" id="SM00484">
    <property type="entry name" value="XPGI"/>
    <property type="match status" value="1"/>
</dbReference>
<evidence type="ECO:0000256" key="1">
    <source>
        <dbReference type="ARBA" id="ARBA00001946"/>
    </source>
</evidence>
<evidence type="ECO:0000256" key="9">
    <source>
        <dbReference type="ARBA" id="ARBA00022842"/>
    </source>
</evidence>
<dbReference type="Gene3D" id="1.10.150.20">
    <property type="entry name" value="5' to 3' exonuclease, C-terminal subdomain"/>
    <property type="match status" value="1"/>
</dbReference>
<evidence type="ECO:0000256" key="8">
    <source>
        <dbReference type="ARBA" id="ARBA00022801"/>
    </source>
</evidence>
<comment type="subcellular location">
    <subcellularLocation>
        <location evidence="2">Nucleus</location>
    </subcellularLocation>
</comment>
<dbReference type="InterPro" id="IPR006085">
    <property type="entry name" value="XPG_DNA_repair_N"/>
</dbReference>
<evidence type="ECO:0000256" key="5">
    <source>
        <dbReference type="ARBA" id="ARBA00022723"/>
    </source>
</evidence>
<dbReference type="GO" id="GO:0046872">
    <property type="term" value="F:metal ion binding"/>
    <property type="evidence" value="ECO:0007669"/>
    <property type="project" value="UniProtKB-KW"/>
</dbReference>
<evidence type="ECO:0000256" key="13">
    <source>
        <dbReference type="SAM" id="MobiDB-lite"/>
    </source>
</evidence>
<feature type="compositionally biased region" description="Low complexity" evidence="13">
    <location>
        <begin position="219"/>
        <end position="232"/>
    </location>
</feature>
<keyword evidence="8" id="KW-0378">Hydrolase</keyword>
<dbReference type="InterPro" id="IPR008918">
    <property type="entry name" value="HhH2"/>
</dbReference>
<feature type="compositionally biased region" description="Basic residues" evidence="13">
    <location>
        <begin position="913"/>
        <end position="928"/>
    </location>
</feature>
<organism evidence="16 17">
    <name type="scientific">Galdieria yellowstonensis</name>
    <dbReference type="NCBI Taxonomy" id="3028027"/>
    <lineage>
        <taxon>Eukaryota</taxon>
        <taxon>Rhodophyta</taxon>
        <taxon>Bangiophyceae</taxon>
        <taxon>Galdieriales</taxon>
        <taxon>Galdieriaceae</taxon>
        <taxon>Galdieria</taxon>
    </lineage>
</organism>
<evidence type="ECO:0000256" key="12">
    <source>
        <dbReference type="ARBA" id="ARBA00038112"/>
    </source>
</evidence>
<dbReference type="Gene3D" id="3.40.50.1010">
    <property type="entry name" value="5'-nuclease"/>
    <property type="match status" value="2"/>
</dbReference>
<comment type="cofactor">
    <cofactor evidence="1">
        <name>Mg(2+)</name>
        <dbReference type="ChEBI" id="CHEBI:18420"/>
    </cofactor>
</comment>
<proteinExistence type="inferred from homology"/>
<keyword evidence="11" id="KW-0539">Nucleus</keyword>
<evidence type="ECO:0000256" key="7">
    <source>
        <dbReference type="ARBA" id="ARBA00022763"/>
    </source>
</evidence>
<feature type="region of interest" description="Disordered" evidence="13">
    <location>
        <begin position="157"/>
        <end position="241"/>
    </location>
</feature>
<evidence type="ECO:0000256" key="6">
    <source>
        <dbReference type="ARBA" id="ARBA00022759"/>
    </source>
</evidence>
<feature type="domain" description="XPG-I" evidence="14">
    <location>
        <begin position="630"/>
        <end position="699"/>
    </location>
</feature>
<feature type="compositionally biased region" description="Acidic residues" evidence="13">
    <location>
        <begin position="165"/>
        <end position="179"/>
    </location>
</feature>
<dbReference type="InterPro" id="IPR006084">
    <property type="entry name" value="XPG/Rad2"/>
</dbReference>
<comment type="similarity">
    <text evidence="12">Belongs to the XPG/RAD2 endonuclease family. GEN subfamily.</text>
</comment>
<dbReference type="SMART" id="SM00279">
    <property type="entry name" value="HhH2"/>
    <property type="match status" value="1"/>
</dbReference>
<feature type="domain" description="XPG N-terminal" evidence="15">
    <location>
        <begin position="1"/>
        <end position="98"/>
    </location>
</feature>
<comment type="similarity">
    <text evidence="3">Belongs to the XPG/RAD2 endonuclease family. XPG subfamily.</text>
</comment>
<comment type="caution">
    <text evidence="16">The sequence shown here is derived from an EMBL/GenBank/DDBJ whole genome shotgun (WGS) entry which is preliminary data.</text>
</comment>
<evidence type="ECO:0000259" key="15">
    <source>
        <dbReference type="SMART" id="SM00485"/>
    </source>
</evidence>
<dbReference type="CDD" id="cd09868">
    <property type="entry name" value="PIN_XPG_RAD2"/>
    <property type="match status" value="2"/>
</dbReference>
<evidence type="ECO:0000256" key="3">
    <source>
        <dbReference type="ARBA" id="ARBA00005283"/>
    </source>
</evidence>
<dbReference type="FunFam" id="1.10.150.20:FF:000030">
    <property type="entry name" value="Flap endonuclease GEN-like 1"/>
    <property type="match status" value="1"/>
</dbReference>
<feature type="region of interest" description="Disordered" evidence="13">
    <location>
        <begin position="900"/>
        <end position="928"/>
    </location>
</feature>
<dbReference type="AlphaFoldDB" id="A0AAV9IGU0"/>
<evidence type="ECO:0000256" key="10">
    <source>
        <dbReference type="ARBA" id="ARBA00023204"/>
    </source>
</evidence>
<dbReference type="PANTHER" id="PTHR16171:SF7">
    <property type="entry name" value="DNA REPAIR PROTEIN RAD2"/>
    <property type="match status" value="1"/>
</dbReference>
<dbReference type="GO" id="GO:0006289">
    <property type="term" value="P:nucleotide-excision repair"/>
    <property type="evidence" value="ECO:0007669"/>
    <property type="project" value="InterPro"/>
</dbReference>
<dbReference type="PANTHER" id="PTHR16171">
    <property type="entry name" value="DNA REPAIR PROTEIN COMPLEMENTING XP-G CELLS-RELATED"/>
    <property type="match status" value="1"/>
</dbReference>
<evidence type="ECO:0000256" key="4">
    <source>
        <dbReference type="ARBA" id="ARBA00022722"/>
    </source>
</evidence>
<dbReference type="CDD" id="cd09904">
    <property type="entry name" value="H3TH_XPG"/>
    <property type="match status" value="1"/>
</dbReference>
<dbReference type="InterPro" id="IPR029060">
    <property type="entry name" value="PIN-like_dom_sf"/>
</dbReference>
<dbReference type="SMART" id="SM00485">
    <property type="entry name" value="XPGN"/>
    <property type="match status" value="1"/>
</dbReference>
<dbReference type="PRINTS" id="PR00066">
    <property type="entry name" value="XRODRMPGMNTG"/>
</dbReference>
<accession>A0AAV9IGU0</accession>
<feature type="compositionally biased region" description="Polar residues" evidence="13">
    <location>
        <begin position="492"/>
        <end position="502"/>
    </location>
</feature>
<feature type="compositionally biased region" description="Basic and acidic residues" evidence="13">
    <location>
        <begin position="199"/>
        <end position="211"/>
    </location>
</feature>